<dbReference type="Proteomes" id="UP000646386">
    <property type="component" value="Chromosome"/>
</dbReference>
<dbReference type="RefSeq" id="WP_186615805.1">
    <property type="nucleotide sequence ID" value="NZ_CP077089.1"/>
</dbReference>
<dbReference type="InterPro" id="IPR011646">
    <property type="entry name" value="KAP_P-loop"/>
</dbReference>
<evidence type="ECO:0000259" key="1">
    <source>
        <dbReference type="Pfam" id="PF07693"/>
    </source>
</evidence>
<name>A0ABX8PSL9_9PSED</name>
<keyword evidence="3" id="KW-1185">Reference proteome</keyword>
<sequence>MQSSYQKAQETLLKLLNNHSYKVIALTGKWGTGKTHLWNVVKQQLSAIQAPQPIFISIFGAKTSNDLKLRLLQSGSLKDDNKYKDFISAGGKLLKGVVGKFVPGLAVEEIVLLSLPKLLGGRLVVIDDVERKHKTLDIDEILGFINEYSETYNTRFLLLLNTDKLEDEVIWRKLHEKVIDIELQLQPESSEAFDLASIDSNFNYLKCVREATTSLGITNIRIIKRIIRVHSELLEGQDTLKEYVQKRIIPGTVLLTAIHYRGIASDITSEYFLQHNSFSKILSRAHRTADELKWDDVINKLDISSCNDYDFVVQDYLQTGVLNKERLDRIINKYQTDLARNEVHERVRFFFESHYWDPLFDNAKALELAEDFFLHTEALTGNQVSGVADILTELGEINLSEKLINRWIEINEPLIDPNDSDEFNMGRSLHPAIEALNTRIREQQYPPLTLEEAIERVRSNSGWGDRENICFQNSTQTQYEETLKTLRGSALAKFITENFSLLRTIGLSDSFQHGINNFKEASTSIIRTMPESRLAIMLKREFEKNNIVLKISEEPR</sequence>
<organism evidence="2 3">
    <name type="scientific">Pseudomonas tensinigenes</name>
    <dbReference type="NCBI Taxonomy" id="2745511"/>
    <lineage>
        <taxon>Bacteria</taxon>
        <taxon>Pseudomonadati</taxon>
        <taxon>Pseudomonadota</taxon>
        <taxon>Gammaproteobacteria</taxon>
        <taxon>Pseudomonadales</taxon>
        <taxon>Pseudomonadaceae</taxon>
        <taxon>Pseudomonas</taxon>
    </lineage>
</organism>
<dbReference type="InterPro" id="IPR027417">
    <property type="entry name" value="P-loop_NTPase"/>
</dbReference>
<evidence type="ECO:0000313" key="3">
    <source>
        <dbReference type="Proteomes" id="UP000646386"/>
    </source>
</evidence>
<reference evidence="2 3" key="2">
    <citation type="journal article" date="2021" name="Microorganisms">
        <title>The Ever-Expanding Pseudomonas Genus: Description of 43 New Species and Partition of the Pseudomonas putida Group.</title>
        <authorList>
            <person name="Girard L."/>
            <person name="Lood C."/>
            <person name="Hofte M."/>
            <person name="Vandamme P."/>
            <person name="Rokni-Zadeh H."/>
            <person name="van Noort V."/>
            <person name="Lavigne R."/>
            <person name="De Mot R."/>
        </authorList>
    </citation>
    <scope>NUCLEOTIDE SEQUENCE [LARGE SCALE GENOMIC DNA]</scope>
    <source>
        <strain evidence="2 3">ZA 5.3</strain>
    </source>
</reference>
<evidence type="ECO:0000313" key="2">
    <source>
        <dbReference type="EMBL" id="QXI04413.1"/>
    </source>
</evidence>
<proteinExistence type="predicted"/>
<gene>
    <name evidence="2" type="ORF">HU718_020515</name>
</gene>
<dbReference type="EMBL" id="CP077089">
    <property type="protein sequence ID" value="QXI04413.1"/>
    <property type="molecule type" value="Genomic_DNA"/>
</dbReference>
<accession>A0ABX8PSL9</accession>
<protein>
    <submittedName>
        <fullName evidence="2">KAP family NTPase</fullName>
    </submittedName>
</protein>
<reference evidence="2 3" key="1">
    <citation type="journal article" date="2020" name="Microorganisms">
        <title>Reliable Identification of Environmental Pseudomonas Isolates Using the rpoD Gene.</title>
        <authorList>
            <consortium name="The Broad Institute Genome Sequencing Platform"/>
            <person name="Girard L."/>
            <person name="Lood C."/>
            <person name="Rokni-Zadeh H."/>
            <person name="van Noort V."/>
            <person name="Lavigne R."/>
            <person name="De Mot R."/>
        </authorList>
    </citation>
    <scope>NUCLEOTIDE SEQUENCE [LARGE SCALE GENOMIC DNA]</scope>
    <source>
        <strain evidence="2 3">ZA 5.3</strain>
    </source>
</reference>
<dbReference type="Gene3D" id="3.40.50.300">
    <property type="entry name" value="P-loop containing nucleotide triphosphate hydrolases"/>
    <property type="match status" value="1"/>
</dbReference>
<dbReference type="SUPFAM" id="SSF52540">
    <property type="entry name" value="P-loop containing nucleoside triphosphate hydrolases"/>
    <property type="match status" value="1"/>
</dbReference>
<dbReference type="Pfam" id="PF07693">
    <property type="entry name" value="KAP_NTPase"/>
    <property type="match status" value="1"/>
</dbReference>
<feature type="domain" description="KAP NTPase" evidence="1">
    <location>
        <begin position="8"/>
        <end position="57"/>
    </location>
</feature>